<accession>A0ABQ7HAP6</accession>
<evidence type="ECO:0000313" key="1">
    <source>
        <dbReference type="EMBL" id="KAF5843922.1"/>
    </source>
</evidence>
<sequence length="95" mass="10278">MPSSGQSKWLKVEPFVRCVVCITVRALVRAPIDRVCCQCMLPDRFLREGDIHAHVKTLVCTAPAPTACCTAAARCLQLNTSSCTSLPSNKQASSQ</sequence>
<dbReference type="EMBL" id="MU069436">
    <property type="protein sequence ID" value="KAF5843922.1"/>
    <property type="molecule type" value="Genomic_DNA"/>
</dbReference>
<name>A0ABQ7HAP6_DUNSA</name>
<reference evidence="1" key="1">
    <citation type="submission" date="2017-08" db="EMBL/GenBank/DDBJ databases">
        <authorList>
            <person name="Polle J.E."/>
            <person name="Barry K."/>
            <person name="Cushman J."/>
            <person name="Schmutz J."/>
            <person name="Tran D."/>
            <person name="Hathwaick L.T."/>
            <person name="Yim W.C."/>
            <person name="Jenkins J."/>
            <person name="Mckie-Krisberg Z.M."/>
            <person name="Prochnik S."/>
            <person name="Lindquist E."/>
            <person name="Dockter R.B."/>
            <person name="Adam C."/>
            <person name="Molina H."/>
            <person name="Bunkerborg J."/>
            <person name="Jin E."/>
            <person name="Buchheim M."/>
            <person name="Magnuson J."/>
        </authorList>
    </citation>
    <scope>NUCLEOTIDE SEQUENCE</scope>
    <source>
        <strain evidence="1">CCAP 19/18</strain>
    </source>
</reference>
<dbReference type="Proteomes" id="UP000815325">
    <property type="component" value="Unassembled WGS sequence"/>
</dbReference>
<organism evidence="1 2">
    <name type="scientific">Dunaliella salina</name>
    <name type="common">Green alga</name>
    <name type="synonym">Protococcus salinus</name>
    <dbReference type="NCBI Taxonomy" id="3046"/>
    <lineage>
        <taxon>Eukaryota</taxon>
        <taxon>Viridiplantae</taxon>
        <taxon>Chlorophyta</taxon>
        <taxon>core chlorophytes</taxon>
        <taxon>Chlorophyceae</taxon>
        <taxon>CS clade</taxon>
        <taxon>Chlamydomonadales</taxon>
        <taxon>Dunaliellaceae</taxon>
        <taxon>Dunaliella</taxon>
    </lineage>
</organism>
<keyword evidence="2" id="KW-1185">Reference proteome</keyword>
<comment type="caution">
    <text evidence="1">The sequence shown here is derived from an EMBL/GenBank/DDBJ whole genome shotgun (WGS) entry which is preliminary data.</text>
</comment>
<protein>
    <recommendedName>
        <fullName evidence="3">Secreted protein</fullName>
    </recommendedName>
</protein>
<gene>
    <name evidence="1" type="ORF">DUNSADRAFT_44</name>
</gene>
<evidence type="ECO:0000313" key="2">
    <source>
        <dbReference type="Proteomes" id="UP000815325"/>
    </source>
</evidence>
<evidence type="ECO:0008006" key="3">
    <source>
        <dbReference type="Google" id="ProtNLM"/>
    </source>
</evidence>
<proteinExistence type="predicted"/>